<keyword evidence="1" id="KW-1133">Transmembrane helix</keyword>
<keyword evidence="1" id="KW-0812">Transmembrane</keyword>
<reference evidence="2 3" key="1">
    <citation type="submission" date="2018-06" db="EMBL/GenBank/DDBJ databases">
        <authorList>
            <consortium name="Pathogen Informatics"/>
            <person name="Doyle S."/>
        </authorList>
    </citation>
    <scope>NUCLEOTIDE SEQUENCE [LARGE SCALE GENOMIC DNA]</scope>
    <source>
        <strain evidence="2 3">NCTC8985</strain>
    </source>
</reference>
<dbReference type="Proteomes" id="UP000254405">
    <property type="component" value="Unassembled WGS sequence"/>
</dbReference>
<organism evidence="2 3">
    <name type="scientific">Escherichia coli</name>
    <dbReference type="NCBI Taxonomy" id="562"/>
    <lineage>
        <taxon>Bacteria</taxon>
        <taxon>Pseudomonadati</taxon>
        <taxon>Pseudomonadota</taxon>
        <taxon>Gammaproteobacteria</taxon>
        <taxon>Enterobacterales</taxon>
        <taxon>Enterobacteriaceae</taxon>
        <taxon>Escherichia</taxon>
    </lineage>
</organism>
<accession>A0A376TMC1</accession>
<sequence length="42" mass="4913">MHILDSLLAFSAYFFIGVAMVIIFLFIYSKLHRTTNGNYQKQ</sequence>
<keyword evidence="1" id="KW-0472">Membrane</keyword>
<dbReference type="AlphaFoldDB" id="A0A376TMC1"/>
<protein>
    <submittedName>
        <fullName evidence="2">Inner membrane protein</fullName>
    </submittedName>
</protein>
<evidence type="ECO:0000313" key="2">
    <source>
        <dbReference type="EMBL" id="STI78394.1"/>
    </source>
</evidence>
<proteinExistence type="predicted"/>
<name>A0A376TMC1_ECOLX</name>
<feature type="transmembrane region" description="Helical" evidence="1">
    <location>
        <begin position="6"/>
        <end position="28"/>
    </location>
</feature>
<evidence type="ECO:0000313" key="3">
    <source>
        <dbReference type="Proteomes" id="UP000254405"/>
    </source>
</evidence>
<gene>
    <name evidence="2" type="primary">yjfL</name>
    <name evidence="2" type="ORF">NCTC8985_03718</name>
</gene>
<dbReference type="EMBL" id="UGCO01000001">
    <property type="protein sequence ID" value="STI78394.1"/>
    <property type="molecule type" value="Genomic_DNA"/>
</dbReference>
<evidence type="ECO:0000256" key="1">
    <source>
        <dbReference type="SAM" id="Phobius"/>
    </source>
</evidence>